<dbReference type="AlphaFoldDB" id="C8X0R4"/>
<dbReference type="PANTHER" id="PTHR46733">
    <property type="entry name" value="26.5 KDA HEAT SHOCK PROTEIN, MITOCHONDRIAL"/>
    <property type="match status" value="1"/>
</dbReference>
<dbReference type="STRING" id="485915.Dret_0719"/>
<dbReference type="KEGG" id="drt:Dret_0719"/>
<feature type="domain" description="SHSP" evidence="4">
    <location>
        <begin position="29"/>
        <end position="137"/>
    </location>
</feature>
<dbReference type="EMBL" id="CP001734">
    <property type="protein sequence ID" value="ACV68011.1"/>
    <property type="molecule type" value="Genomic_DNA"/>
</dbReference>
<dbReference type="RefSeq" id="WP_015751169.1">
    <property type="nucleotide sequence ID" value="NC_013223.1"/>
</dbReference>
<dbReference type="Proteomes" id="UP000001052">
    <property type="component" value="Chromosome"/>
</dbReference>
<comment type="similarity">
    <text evidence="2 3">Belongs to the small heat shock protein (HSP20) family.</text>
</comment>
<organism evidence="5 6">
    <name type="scientific">Desulfohalobium retbaense (strain ATCC 49708 / DSM 5692 / JCM 16813 / HR100)</name>
    <dbReference type="NCBI Taxonomy" id="485915"/>
    <lineage>
        <taxon>Bacteria</taxon>
        <taxon>Pseudomonadati</taxon>
        <taxon>Thermodesulfobacteriota</taxon>
        <taxon>Desulfovibrionia</taxon>
        <taxon>Desulfovibrionales</taxon>
        <taxon>Desulfohalobiaceae</taxon>
        <taxon>Desulfohalobium</taxon>
    </lineage>
</organism>
<name>C8X0R4_DESRD</name>
<dbReference type="InterPro" id="IPR008978">
    <property type="entry name" value="HSP20-like_chaperone"/>
</dbReference>
<dbReference type="OrthoDB" id="189458at2"/>
<evidence type="ECO:0000256" key="1">
    <source>
        <dbReference type="ARBA" id="ARBA00023016"/>
    </source>
</evidence>
<reference evidence="5 6" key="2">
    <citation type="journal article" date="2010" name="Stand. Genomic Sci.">
        <title>Complete genome sequence of Desulfohalobium retbaense type strain (HR(100)).</title>
        <authorList>
            <person name="Spring S."/>
            <person name="Nolan M."/>
            <person name="Lapidus A."/>
            <person name="Glavina Del Rio T."/>
            <person name="Copeland A."/>
            <person name="Tice H."/>
            <person name="Cheng J.F."/>
            <person name="Lucas S."/>
            <person name="Land M."/>
            <person name="Chen F."/>
            <person name="Bruce D."/>
            <person name="Goodwin L."/>
            <person name="Pitluck S."/>
            <person name="Ivanova N."/>
            <person name="Mavromatis K."/>
            <person name="Mikhailova N."/>
            <person name="Pati A."/>
            <person name="Chen A."/>
            <person name="Palaniappan K."/>
            <person name="Hauser L."/>
            <person name="Chang Y.J."/>
            <person name="Jeffries C.D."/>
            <person name="Munk C."/>
            <person name="Kiss H."/>
            <person name="Chain P."/>
            <person name="Han C."/>
            <person name="Brettin T."/>
            <person name="Detter J.C."/>
            <person name="Schuler E."/>
            <person name="Goker M."/>
            <person name="Rohde M."/>
            <person name="Bristow J."/>
            <person name="Eisen J.A."/>
            <person name="Markowitz V."/>
            <person name="Hugenholtz P."/>
            <person name="Kyrpides N.C."/>
            <person name="Klenk H.P."/>
        </authorList>
    </citation>
    <scope>NUCLEOTIDE SEQUENCE [LARGE SCALE GENOMIC DNA]</scope>
    <source>
        <strain evidence="5 6">DSM 5692</strain>
    </source>
</reference>
<proteinExistence type="inferred from homology"/>
<dbReference type="PANTHER" id="PTHR46733:SF4">
    <property type="entry name" value="HEAT SHOCK PROTEIN 21, CHLOROPLASTIC"/>
    <property type="match status" value="1"/>
</dbReference>
<dbReference type="SUPFAM" id="SSF49764">
    <property type="entry name" value="HSP20-like chaperones"/>
    <property type="match status" value="1"/>
</dbReference>
<dbReference type="InterPro" id="IPR002068">
    <property type="entry name" value="A-crystallin/Hsp20_dom"/>
</dbReference>
<dbReference type="Gene3D" id="2.60.40.790">
    <property type="match status" value="1"/>
</dbReference>
<evidence type="ECO:0000259" key="4">
    <source>
        <dbReference type="PROSITE" id="PS01031"/>
    </source>
</evidence>
<gene>
    <name evidence="5" type="ordered locus">Dret_0719</name>
</gene>
<dbReference type="HOGENOM" id="CLU_046737_12_1_7"/>
<keyword evidence="6" id="KW-1185">Reference proteome</keyword>
<evidence type="ECO:0000313" key="5">
    <source>
        <dbReference type="EMBL" id="ACV68011.1"/>
    </source>
</evidence>
<evidence type="ECO:0000256" key="2">
    <source>
        <dbReference type="PROSITE-ProRule" id="PRU00285"/>
    </source>
</evidence>
<dbReference type="eggNOG" id="COG0071">
    <property type="taxonomic scope" value="Bacteria"/>
</dbReference>
<dbReference type="InterPro" id="IPR044587">
    <property type="entry name" value="HSP21-like"/>
</dbReference>
<dbReference type="Pfam" id="PF00011">
    <property type="entry name" value="HSP20"/>
    <property type="match status" value="1"/>
</dbReference>
<evidence type="ECO:0000256" key="3">
    <source>
        <dbReference type="RuleBase" id="RU003616"/>
    </source>
</evidence>
<sequence>MVIDFSSFYDLPRSMEQLFDNFWQPSSFPQRRQAFPPLNISEDSENVYVRAEMPGLHVEDVDLTLTDNSLIIKGERVQEEGKYFRQERAAGVFQRLVNLNVPVQRDNISATMRNGILEIRLPKSEEIKPKKISIDVG</sequence>
<reference evidence="6" key="1">
    <citation type="submission" date="2009-09" db="EMBL/GenBank/DDBJ databases">
        <title>The complete chromosome of Desulfohalobium retbaense DSM 5692.</title>
        <authorList>
            <consortium name="US DOE Joint Genome Institute (JGI-PGF)"/>
            <person name="Lucas S."/>
            <person name="Copeland A."/>
            <person name="Lapidus A."/>
            <person name="Glavina del Rio T."/>
            <person name="Dalin E."/>
            <person name="Tice H."/>
            <person name="Bruce D."/>
            <person name="Goodwin L."/>
            <person name="Pitluck S."/>
            <person name="Kyrpides N."/>
            <person name="Mavromatis K."/>
            <person name="Ivanova N."/>
            <person name="Mikhailova N."/>
            <person name="Munk A.C."/>
            <person name="Brettin T."/>
            <person name="Detter J.C."/>
            <person name="Han C."/>
            <person name="Tapia R."/>
            <person name="Larimer F."/>
            <person name="Land M."/>
            <person name="Hauser L."/>
            <person name="Markowitz V."/>
            <person name="Cheng J.-F."/>
            <person name="Hugenholtz P."/>
            <person name="Woyke T."/>
            <person name="Wu D."/>
            <person name="Spring S."/>
            <person name="Klenk H.-P."/>
            <person name="Eisen J.A."/>
        </authorList>
    </citation>
    <scope>NUCLEOTIDE SEQUENCE [LARGE SCALE GENOMIC DNA]</scope>
    <source>
        <strain evidence="6">DSM 5692</strain>
    </source>
</reference>
<accession>C8X0R4</accession>
<dbReference type="CDD" id="cd06464">
    <property type="entry name" value="ACD_sHsps-like"/>
    <property type="match status" value="1"/>
</dbReference>
<evidence type="ECO:0000313" key="6">
    <source>
        <dbReference type="Proteomes" id="UP000001052"/>
    </source>
</evidence>
<dbReference type="GO" id="GO:0009408">
    <property type="term" value="P:response to heat"/>
    <property type="evidence" value="ECO:0007669"/>
    <property type="project" value="InterPro"/>
</dbReference>
<keyword evidence="1 5" id="KW-0346">Stress response</keyword>
<protein>
    <submittedName>
        <fullName evidence="5">Heat shock protein Hsp20</fullName>
    </submittedName>
</protein>
<dbReference type="PROSITE" id="PS01031">
    <property type="entry name" value="SHSP"/>
    <property type="match status" value="1"/>
</dbReference>